<feature type="region of interest" description="Disordered" evidence="1">
    <location>
        <begin position="1"/>
        <end position="31"/>
    </location>
</feature>
<protein>
    <submittedName>
        <fullName evidence="2">Uncharacterized protein</fullName>
    </submittedName>
</protein>
<evidence type="ECO:0000256" key="1">
    <source>
        <dbReference type="SAM" id="MobiDB-lite"/>
    </source>
</evidence>
<comment type="caution">
    <text evidence="2">The sequence shown here is derived from an EMBL/GenBank/DDBJ whole genome shotgun (WGS) entry which is preliminary data.</text>
</comment>
<evidence type="ECO:0000313" key="2">
    <source>
        <dbReference type="EMBL" id="GDY28963.1"/>
    </source>
</evidence>
<dbReference type="Proteomes" id="UP000298860">
    <property type="component" value="Unassembled WGS sequence"/>
</dbReference>
<name>A0A4D4J4T2_9PSEU</name>
<evidence type="ECO:0000313" key="3">
    <source>
        <dbReference type="Proteomes" id="UP000298860"/>
    </source>
</evidence>
<reference evidence="3" key="1">
    <citation type="submission" date="2019-04" db="EMBL/GenBank/DDBJ databases">
        <title>Draft genome sequence of Pseudonocardiaceae bacterium SL3-2-4.</title>
        <authorList>
            <person name="Ningsih F."/>
            <person name="Yokota A."/>
            <person name="Sakai Y."/>
            <person name="Nanatani K."/>
            <person name="Yabe S."/>
            <person name="Oetari A."/>
            <person name="Sjamsuridzal W."/>
        </authorList>
    </citation>
    <scope>NUCLEOTIDE SEQUENCE [LARGE SCALE GENOMIC DNA]</scope>
    <source>
        <strain evidence="3">SL3-2-4</strain>
    </source>
</reference>
<proteinExistence type="predicted"/>
<keyword evidence="3" id="KW-1185">Reference proteome</keyword>
<dbReference type="EMBL" id="BJFL01000002">
    <property type="protein sequence ID" value="GDY28963.1"/>
    <property type="molecule type" value="Genomic_DNA"/>
</dbReference>
<organism evidence="2 3">
    <name type="scientific">Gandjariella thermophila</name>
    <dbReference type="NCBI Taxonomy" id="1931992"/>
    <lineage>
        <taxon>Bacteria</taxon>
        <taxon>Bacillati</taxon>
        <taxon>Actinomycetota</taxon>
        <taxon>Actinomycetes</taxon>
        <taxon>Pseudonocardiales</taxon>
        <taxon>Pseudonocardiaceae</taxon>
        <taxon>Gandjariella</taxon>
    </lineage>
</organism>
<accession>A0A4D4J4T2</accession>
<gene>
    <name evidence="2" type="ORF">GTS_05960</name>
</gene>
<sequence length="101" mass="10379">MPRCGWTTARDGPAYRGRDLPPRVTPPGRVTFGGTYDDLSVDRAVRICAGIGGTGTNGGPRARAGPGAVGARGMAMGVEHVPPRDVPNRLRILGADQADGG</sequence>
<dbReference type="AlphaFoldDB" id="A0A4D4J4T2"/>